<gene>
    <name evidence="1" type="ORF">CRM76_03070</name>
</gene>
<sequence>MVPLLSIRRWLVAGIVLLAGCQSPPSSPPFAATGYIADGGIVRIWRLEGRAQQPLAMMRVFSPLGQGQTLIDHYRYRDGHLYQILQQSGDDEGDVLQLRFDMQGTLSYMQRLQGETREMPSADEIAKAQYQARHTRDLAATLIAGGVSLVQGRWQDGIFTRCDGQVAPLPLAGWQAAQLARREANSHGALWVAWLSAPAGAQLLQITQQDICAWEPTAKTL</sequence>
<proteinExistence type="predicted"/>
<accession>A0A2A7TY35</accession>
<reference evidence="2" key="1">
    <citation type="submission" date="2017-09" db="EMBL/GenBank/DDBJ databases">
        <title>FDA dAtabase for Regulatory Grade micrObial Sequences (FDA-ARGOS): Supporting development and validation of Infectious Disease Dx tests.</title>
        <authorList>
            <person name="Goldberg B."/>
            <person name="Campos J."/>
            <person name="Tallon L."/>
            <person name="Sadzewicz L."/>
            <person name="Ott S."/>
            <person name="Zhao X."/>
            <person name="Nagaraj S."/>
            <person name="Vavikolanu K."/>
            <person name="Aluvathingal J."/>
            <person name="Nadendla S."/>
            <person name="Geyer C."/>
            <person name="Sichtig H."/>
        </authorList>
    </citation>
    <scope>NUCLEOTIDE SEQUENCE [LARGE SCALE GENOMIC DNA]</scope>
    <source>
        <strain evidence="2">FDAARGOS_370</strain>
    </source>
</reference>
<evidence type="ECO:0000313" key="2">
    <source>
        <dbReference type="Proteomes" id="UP000219788"/>
    </source>
</evidence>
<organism evidence="1 2">
    <name type="scientific">Edwardsiella tarda</name>
    <dbReference type="NCBI Taxonomy" id="636"/>
    <lineage>
        <taxon>Bacteria</taxon>
        <taxon>Pseudomonadati</taxon>
        <taxon>Pseudomonadota</taxon>
        <taxon>Gammaproteobacteria</taxon>
        <taxon>Enterobacterales</taxon>
        <taxon>Hafniaceae</taxon>
        <taxon>Edwardsiella</taxon>
    </lineage>
</organism>
<evidence type="ECO:0000313" key="1">
    <source>
        <dbReference type="EMBL" id="PEH71009.1"/>
    </source>
</evidence>
<dbReference type="Proteomes" id="UP000219788">
    <property type="component" value="Unassembled WGS sequence"/>
</dbReference>
<comment type="caution">
    <text evidence="1">The sequence shown here is derived from an EMBL/GenBank/DDBJ whole genome shotgun (WGS) entry which is preliminary data.</text>
</comment>
<dbReference type="InterPro" id="IPR010858">
    <property type="entry name" value="DUF1481"/>
</dbReference>
<dbReference type="Pfam" id="PF07356">
    <property type="entry name" value="DUF1481"/>
    <property type="match status" value="1"/>
</dbReference>
<dbReference type="EMBL" id="PDDV01000013">
    <property type="protein sequence ID" value="PEH71009.1"/>
    <property type="molecule type" value="Genomic_DNA"/>
</dbReference>
<protein>
    <submittedName>
        <fullName evidence="1">DUF1481 domain-containing protein</fullName>
    </submittedName>
</protein>
<dbReference type="AlphaFoldDB" id="A0A2A7TY35"/>
<dbReference type="OrthoDB" id="6457475at2"/>
<name>A0A2A7TY35_EDWTA</name>
<dbReference type="STRING" id="636.AAW15_15015"/>